<dbReference type="RefSeq" id="WP_404315724.1">
    <property type="nucleotide sequence ID" value="NZ_JAUIYO010000003.1"/>
</dbReference>
<evidence type="ECO:0000313" key="8">
    <source>
        <dbReference type="Proteomes" id="UP001619911"/>
    </source>
</evidence>
<dbReference type="CDD" id="cd00568">
    <property type="entry name" value="TPP_enzymes"/>
    <property type="match status" value="1"/>
</dbReference>
<evidence type="ECO:0000256" key="2">
    <source>
        <dbReference type="ARBA" id="ARBA00023052"/>
    </source>
</evidence>
<dbReference type="InterPro" id="IPR045229">
    <property type="entry name" value="TPP_enz"/>
</dbReference>
<organism evidence="7 8">
    <name type="scientific">Bacillus lumedeiriae</name>
    <dbReference type="NCBI Taxonomy" id="3058829"/>
    <lineage>
        <taxon>Bacteria</taxon>
        <taxon>Bacillati</taxon>
        <taxon>Bacillota</taxon>
        <taxon>Bacilli</taxon>
        <taxon>Bacillales</taxon>
        <taxon>Bacillaceae</taxon>
        <taxon>Bacillus</taxon>
    </lineage>
</organism>
<name>A0ABW8I704_9BACI</name>
<gene>
    <name evidence="7" type="ORF">QYG89_06245</name>
</gene>
<proteinExistence type="inferred from homology"/>
<dbReference type="SUPFAM" id="SSF52467">
    <property type="entry name" value="DHS-like NAD/FAD-binding domain"/>
    <property type="match status" value="1"/>
</dbReference>
<dbReference type="InterPro" id="IPR011766">
    <property type="entry name" value="TPP_enzyme_TPP-bd"/>
</dbReference>
<evidence type="ECO:0000313" key="7">
    <source>
        <dbReference type="EMBL" id="MFK2825286.1"/>
    </source>
</evidence>
<dbReference type="InterPro" id="IPR012000">
    <property type="entry name" value="Thiamin_PyroP_enz_cen_dom"/>
</dbReference>
<evidence type="ECO:0000256" key="3">
    <source>
        <dbReference type="RuleBase" id="RU362132"/>
    </source>
</evidence>
<dbReference type="PROSITE" id="PS00187">
    <property type="entry name" value="TPP_ENZYMES"/>
    <property type="match status" value="1"/>
</dbReference>
<accession>A0ABW8I704</accession>
<dbReference type="SUPFAM" id="SSF52518">
    <property type="entry name" value="Thiamin diphosphate-binding fold (THDP-binding)"/>
    <property type="match status" value="2"/>
</dbReference>
<dbReference type="InterPro" id="IPR000399">
    <property type="entry name" value="TPP-bd_CS"/>
</dbReference>
<dbReference type="PANTHER" id="PTHR18968">
    <property type="entry name" value="THIAMINE PYROPHOSPHATE ENZYMES"/>
    <property type="match status" value="1"/>
</dbReference>
<sequence length="554" mass="60953">MKISGGKAVVDVMVKEGVKKAFCVPGESYLGVMDALYQHPEIDLISARHEGGASFMAEGYAKASGEVGVCMATRGVGATNLAIGIHTAAQDSTPMVALIGQVERPFKEKEAFQEVDLAGFFSHLCKWTVEIDRAERIPELLHRAFHIARSGRPGPVLVALPHDMLEDEAEMADYSPYRSRRPRPHMEDAERAVEEIRKAKRPVLIAGGGVIHAKAQPLLVEFVEKMNLPVVTAFRRFDAFPNKHASYAGWLGFGTPHSLLDEIRNADVVIALGTRFSQVGTQDYTLLSERTKLIHIDICPDIFGKVYAPSLAIEADAKSFLELALQAVDSQAAVERNERTAELHAEYMKFSETKADYTDEFTDMDGLMHDIVAQLPADTIITNDAGNFFSWLSRYYRFEQENTYVGPTSGAMGYGLPAAIGAKLAQPHRPVVSFSGDGGFMMTMQEIETAVRYKVPTISIVINNNKYGTIRTHQEIHFPERVIGTDLTNPDFAKMARLFGAHGEKVERNTEFVPALQRAIASGLPAVIEVTVNPEILSVSQDKGEVTEKLASLN</sequence>
<dbReference type="Pfam" id="PF02776">
    <property type="entry name" value="TPP_enzyme_N"/>
    <property type="match status" value="1"/>
</dbReference>
<keyword evidence="8" id="KW-1185">Reference proteome</keyword>
<dbReference type="Proteomes" id="UP001619911">
    <property type="component" value="Unassembled WGS sequence"/>
</dbReference>
<protein>
    <submittedName>
        <fullName evidence="7">Thiamine pyrophosphate-binding protein</fullName>
    </submittedName>
</protein>
<dbReference type="CDD" id="cd07035">
    <property type="entry name" value="TPP_PYR_POX_like"/>
    <property type="match status" value="1"/>
</dbReference>
<dbReference type="Gene3D" id="3.40.50.970">
    <property type="match status" value="2"/>
</dbReference>
<dbReference type="InterPro" id="IPR029035">
    <property type="entry name" value="DHS-like_NAD/FAD-binding_dom"/>
</dbReference>
<feature type="domain" description="Thiamine pyrophosphate enzyme N-terminal TPP-binding" evidence="6">
    <location>
        <begin position="4"/>
        <end position="117"/>
    </location>
</feature>
<evidence type="ECO:0000256" key="1">
    <source>
        <dbReference type="ARBA" id="ARBA00007812"/>
    </source>
</evidence>
<dbReference type="NCBIfam" id="NF006052">
    <property type="entry name" value="PRK08199.1"/>
    <property type="match status" value="1"/>
</dbReference>
<dbReference type="EMBL" id="JAUIYO010000003">
    <property type="protein sequence ID" value="MFK2825286.1"/>
    <property type="molecule type" value="Genomic_DNA"/>
</dbReference>
<evidence type="ECO:0000259" key="6">
    <source>
        <dbReference type="Pfam" id="PF02776"/>
    </source>
</evidence>
<feature type="domain" description="Thiamine pyrophosphate enzyme TPP-binding" evidence="5">
    <location>
        <begin position="384"/>
        <end position="530"/>
    </location>
</feature>
<dbReference type="Pfam" id="PF00205">
    <property type="entry name" value="TPP_enzyme_M"/>
    <property type="match status" value="1"/>
</dbReference>
<evidence type="ECO:0000259" key="4">
    <source>
        <dbReference type="Pfam" id="PF00205"/>
    </source>
</evidence>
<reference evidence="7 8" key="1">
    <citation type="submission" date="2023-07" db="EMBL/GenBank/DDBJ databases">
        <title>Bacillus lucianemedeirus sp. nov, a new species isolated from an immunobiological production facility.</title>
        <authorList>
            <person name="Costa L.V."/>
            <person name="Miranda R.V.S.L."/>
            <person name="Brandao M.L.L."/>
            <person name="Reis C.M.F."/>
            <person name="Frazao A.M."/>
            <person name="Cruz F.V."/>
            <person name="Baio P.V.P."/>
            <person name="Veras J.F.C."/>
            <person name="Ramos J.N."/>
            <person name="Vieira V."/>
        </authorList>
    </citation>
    <scope>NUCLEOTIDE SEQUENCE [LARGE SCALE GENOMIC DNA]</scope>
    <source>
        <strain evidence="7 8">B190/17</strain>
    </source>
</reference>
<evidence type="ECO:0000259" key="5">
    <source>
        <dbReference type="Pfam" id="PF02775"/>
    </source>
</evidence>
<keyword evidence="2 3" id="KW-0786">Thiamine pyrophosphate</keyword>
<comment type="similarity">
    <text evidence="1 3">Belongs to the TPP enzyme family.</text>
</comment>
<dbReference type="InterPro" id="IPR029061">
    <property type="entry name" value="THDP-binding"/>
</dbReference>
<dbReference type="Pfam" id="PF02775">
    <property type="entry name" value="TPP_enzyme_C"/>
    <property type="match status" value="1"/>
</dbReference>
<dbReference type="Gene3D" id="3.40.50.1220">
    <property type="entry name" value="TPP-binding domain"/>
    <property type="match status" value="1"/>
</dbReference>
<dbReference type="InterPro" id="IPR012001">
    <property type="entry name" value="Thiamin_PyroP_enz_TPP-bd_dom"/>
</dbReference>
<comment type="caution">
    <text evidence="7">The sequence shown here is derived from an EMBL/GenBank/DDBJ whole genome shotgun (WGS) entry which is preliminary data.</text>
</comment>
<dbReference type="PANTHER" id="PTHR18968:SF120">
    <property type="entry name" value="ACETOLACTATE SYNTHASE LARGE SUBUNIT"/>
    <property type="match status" value="1"/>
</dbReference>
<feature type="domain" description="Thiamine pyrophosphate enzyme central" evidence="4">
    <location>
        <begin position="190"/>
        <end position="322"/>
    </location>
</feature>